<evidence type="ECO:0000256" key="1">
    <source>
        <dbReference type="ARBA" id="ARBA00005820"/>
    </source>
</evidence>
<dbReference type="InterPro" id="IPR058852">
    <property type="entry name" value="HTH_77"/>
</dbReference>
<dbReference type="Pfam" id="PF25872">
    <property type="entry name" value="HTH_77"/>
    <property type="match status" value="1"/>
</dbReference>
<feature type="DNA-binding region" description="OmpR/PhoB-type" evidence="3">
    <location>
        <begin position="1"/>
        <end position="91"/>
    </location>
</feature>
<keyword evidence="2 3" id="KW-0238">DNA-binding</keyword>
<dbReference type="InterPro" id="IPR019734">
    <property type="entry name" value="TPR_rpt"/>
</dbReference>
<dbReference type="AlphaFoldDB" id="A0A934QMZ6"/>
<dbReference type="SUPFAM" id="SSF52540">
    <property type="entry name" value="P-loop containing nucleoside triphosphate hydrolases"/>
    <property type="match status" value="1"/>
</dbReference>
<accession>A0A934QMZ6</accession>
<evidence type="ECO:0000259" key="4">
    <source>
        <dbReference type="PROSITE" id="PS51755"/>
    </source>
</evidence>
<comment type="caution">
    <text evidence="5">The sequence shown here is derived from an EMBL/GenBank/DDBJ whole genome shotgun (WGS) entry which is preliminary data.</text>
</comment>
<dbReference type="SMART" id="SM01043">
    <property type="entry name" value="BTAD"/>
    <property type="match status" value="1"/>
</dbReference>
<dbReference type="GO" id="GO:0003677">
    <property type="term" value="F:DNA binding"/>
    <property type="evidence" value="ECO:0007669"/>
    <property type="project" value="UniProtKB-UniRule"/>
</dbReference>
<dbReference type="GO" id="GO:0000160">
    <property type="term" value="P:phosphorelay signal transduction system"/>
    <property type="evidence" value="ECO:0007669"/>
    <property type="project" value="InterPro"/>
</dbReference>
<dbReference type="EMBL" id="JAENJH010000001">
    <property type="protein sequence ID" value="MBK1782822.1"/>
    <property type="molecule type" value="Genomic_DNA"/>
</dbReference>
<dbReference type="InterPro" id="IPR036388">
    <property type="entry name" value="WH-like_DNA-bd_sf"/>
</dbReference>
<dbReference type="InterPro" id="IPR027417">
    <property type="entry name" value="P-loop_NTPase"/>
</dbReference>
<comment type="similarity">
    <text evidence="1">Belongs to the AfsR/DnrI/RedD regulatory family.</text>
</comment>
<dbReference type="SUPFAM" id="SSF48452">
    <property type="entry name" value="TPR-like"/>
    <property type="match status" value="2"/>
</dbReference>
<evidence type="ECO:0000256" key="3">
    <source>
        <dbReference type="PROSITE-ProRule" id="PRU01091"/>
    </source>
</evidence>
<evidence type="ECO:0000313" key="6">
    <source>
        <dbReference type="Proteomes" id="UP000635245"/>
    </source>
</evidence>
<dbReference type="RefSeq" id="WP_200313677.1">
    <property type="nucleotide sequence ID" value="NZ_JAENJH010000001.1"/>
</dbReference>
<proteinExistence type="inferred from homology"/>
<dbReference type="SMART" id="SM00862">
    <property type="entry name" value="Trans_reg_C"/>
    <property type="match status" value="1"/>
</dbReference>
<dbReference type="Pfam" id="PF03704">
    <property type="entry name" value="BTAD"/>
    <property type="match status" value="1"/>
</dbReference>
<dbReference type="Pfam" id="PF00486">
    <property type="entry name" value="Trans_reg_C"/>
    <property type="match status" value="1"/>
</dbReference>
<dbReference type="PRINTS" id="PR00364">
    <property type="entry name" value="DISEASERSIST"/>
</dbReference>
<dbReference type="SMART" id="SM00028">
    <property type="entry name" value="TPR"/>
    <property type="match status" value="4"/>
</dbReference>
<organism evidence="5 6">
    <name type="scientific">Prauserella cavernicola</name>
    <dbReference type="NCBI Taxonomy" id="2800127"/>
    <lineage>
        <taxon>Bacteria</taxon>
        <taxon>Bacillati</taxon>
        <taxon>Actinomycetota</taxon>
        <taxon>Actinomycetes</taxon>
        <taxon>Pseudonocardiales</taxon>
        <taxon>Pseudonocardiaceae</taxon>
        <taxon>Prauserella</taxon>
    </lineage>
</organism>
<dbReference type="InterPro" id="IPR001867">
    <property type="entry name" value="OmpR/PhoB-type_DNA-bd"/>
</dbReference>
<dbReference type="PROSITE" id="PS51755">
    <property type="entry name" value="OMPR_PHOB"/>
    <property type="match status" value="1"/>
</dbReference>
<evidence type="ECO:0000256" key="2">
    <source>
        <dbReference type="ARBA" id="ARBA00023125"/>
    </source>
</evidence>
<dbReference type="InterPro" id="IPR016032">
    <property type="entry name" value="Sig_transdc_resp-reg_C-effctor"/>
</dbReference>
<keyword evidence="6" id="KW-1185">Reference proteome</keyword>
<reference evidence="5" key="1">
    <citation type="submission" date="2020-12" db="EMBL/GenBank/DDBJ databases">
        <title>Prauserella sp. ASG 168, a novel actinomycete isolated from cave rock.</title>
        <authorList>
            <person name="Suriyachadkun C."/>
        </authorList>
    </citation>
    <scope>NUCLEOTIDE SEQUENCE</scope>
    <source>
        <strain evidence="5">ASG 168</strain>
    </source>
</reference>
<feature type="domain" description="OmpR/PhoB-type" evidence="4">
    <location>
        <begin position="1"/>
        <end position="91"/>
    </location>
</feature>
<gene>
    <name evidence="5" type="ORF">JHE00_00690</name>
</gene>
<sequence>MWIGLLGPLEVRAGTGEPVAVGGPRARALLTMLALDAGRPVSAHRLADGIYGTEPPAGADNALQAQVSRVRKALGGPGLVESSGAGYRLAVDPDTVDAHRFTRLTSEGSRALAAGEPDVARGLLREALGLWRGEALADVAGAPFAEAVVARLADTRTGAVEDHAEASLALGEAAGLVPHLRELVAAHPLRERSRVLLVRALHATGGHAEALLAFEDARRTLADELGADPSPELADAHVAVLRAHRPAAEPAPFPAQLTSFVGRDADVERIAALLTDTRLVTVTGPGGAGKTRLAIEVAHRGGEACFVDLTSVAEDREVAQAVLTALGLRETGLFRTAPDAPRPLDRLVAALAERAPLLVLDNCEHVVDGAALLVHRLLTAVPGLRVLATSREALGITGEHLCPLAPLESGEADSPAARMFADRAAAVRPGFVLDASTAPVVQRVCAALDGLPLAIELAAARLRSLPLDQLDARLDDRFALLARGSRTAAARHRTLHAVVEWSWELLDAPEQELARRLSVFAGGATAPAVAAVCGLPPGEADHLLAGLTDKSLVEAAGGRFRMLETIRAFGAAKLAESGDGAEVASAHARYFLTLARETDPQLRGPDQPDRLAGLAAEHTNLTAALRWAVAHDSGLALELIGALTAYWRLRGVRGEIAPHAARLLDDLGPAPPPGLEEEYVLCVMHAGTTGEAHLEAHLRTAEELIASLDWPLRQPHLLIVWALHSGPPDPLQPETPLHRAFLASTDPWCQALAQFSQGYLALFSGELAAAETRFDHALVRFRAVGDRWGLAQSLDGLATIAALRDDHVRALRLTDEAIGLFAELDASEELADLWYRRAGQRLRRGDLDDARRCLDRATELARRAGIPATRALAHSGHAALARTRGDHSGARLRAEEALGLCGSDWLSTSARARIHTELGHIALAEDQGSRATEHFRTALSLALGLAFRSEIADAVEGVAAGTLRAGDPAAAARLLGVAEGLRGAVRGTDPDVAPIIAGCGSALGEAGYAAAFHSGRTLDFPAACDFLTGLGA</sequence>
<dbReference type="PANTHER" id="PTHR47691">
    <property type="entry name" value="REGULATOR-RELATED"/>
    <property type="match status" value="1"/>
</dbReference>
<dbReference type="SUPFAM" id="SSF46894">
    <property type="entry name" value="C-terminal effector domain of the bipartite response regulators"/>
    <property type="match status" value="1"/>
</dbReference>
<protein>
    <submittedName>
        <fullName evidence="5">Winged helix-turn-helix domain-containing protein</fullName>
    </submittedName>
</protein>
<dbReference type="GO" id="GO:0006355">
    <property type="term" value="P:regulation of DNA-templated transcription"/>
    <property type="evidence" value="ECO:0007669"/>
    <property type="project" value="InterPro"/>
</dbReference>
<evidence type="ECO:0000313" key="5">
    <source>
        <dbReference type="EMBL" id="MBK1782822.1"/>
    </source>
</evidence>
<name>A0A934QMZ6_9PSEU</name>
<dbReference type="InterPro" id="IPR005158">
    <property type="entry name" value="BTAD"/>
</dbReference>
<dbReference type="Gene3D" id="1.10.10.10">
    <property type="entry name" value="Winged helix-like DNA-binding domain superfamily/Winged helix DNA-binding domain"/>
    <property type="match status" value="1"/>
</dbReference>
<dbReference type="InterPro" id="IPR011990">
    <property type="entry name" value="TPR-like_helical_dom_sf"/>
</dbReference>
<dbReference type="Gene3D" id="1.25.40.10">
    <property type="entry name" value="Tetratricopeptide repeat domain"/>
    <property type="match status" value="2"/>
</dbReference>
<dbReference type="Proteomes" id="UP000635245">
    <property type="component" value="Unassembled WGS sequence"/>
</dbReference>
<dbReference type="CDD" id="cd15831">
    <property type="entry name" value="BTAD"/>
    <property type="match status" value="1"/>
</dbReference>
<dbReference type="PANTHER" id="PTHR47691:SF3">
    <property type="entry name" value="HTH-TYPE TRANSCRIPTIONAL REGULATOR RV0890C-RELATED"/>
    <property type="match status" value="1"/>
</dbReference>